<evidence type="ECO:0000256" key="8">
    <source>
        <dbReference type="SAM" id="MobiDB-lite"/>
    </source>
</evidence>
<gene>
    <name evidence="10" type="ORF">E9998_02540</name>
</gene>
<evidence type="ECO:0000256" key="7">
    <source>
        <dbReference type="RuleBase" id="RU363032"/>
    </source>
</evidence>
<dbReference type="InterPro" id="IPR051393">
    <property type="entry name" value="ABC_transporter_permease"/>
</dbReference>
<protein>
    <submittedName>
        <fullName evidence="10">Sugar ABC transporter permease</fullName>
    </submittedName>
</protein>
<evidence type="ECO:0000313" key="11">
    <source>
        <dbReference type="Proteomes" id="UP000305792"/>
    </source>
</evidence>
<feature type="transmembrane region" description="Helical" evidence="7">
    <location>
        <begin position="57"/>
        <end position="77"/>
    </location>
</feature>
<reference evidence="10 11" key="1">
    <citation type="journal article" date="2018" name="Int. J. Syst. Evol. Microbiol.">
        <title>Glycomyces paridis sp. nov., isolated from the medicinal plant Paris polyphylla.</title>
        <authorList>
            <person name="Fang X.M."/>
            <person name="Bai J.L."/>
            <person name="Su J."/>
            <person name="Zhao L.L."/>
            <person name="Liu H.Y."/>
            <person name="Ma B.P."/>
            <person name="Zhang Y.Q."/>
            <person name="Yu L.Y."/>
        </authorList>
    </citation>
    <scope>NUCLEOTIDE SEQUENCE [LARGE SCALE GENOMIC DNA]</scope>
    <source>
        <strain evidence="10 11">CPCC 204357</strain>
    </source>
</reference>
<dbReference type="Pfam" id="PF00528">
    <property type="entry name" value="BPD_transp_1"/>
    <property type="match status" value="1"/>
</dbReference>
<dbReference type="GO" id="GO:0055085">
    <property type="term" value="P:transmembrane transport"/>
    <property type="evidence" value="ECO:0007669"/>
    <property type="project" value="InterPro"/>
</dbReference>
<dbReference type="SUPFAM" id="SSF160964">
    <property type="entry name" value="MalF N-terminal region-like"/>
    <property type="match status" value="1"/>
</dbReference>
<dbReference type="Proteomes" id="UP000305792">
    <property type="component" value="Unassembled WGS sequence"/>
</dbReference>
<evidence type="ECO:0000259" key="9">
    <source>
        <dbReference type="PROSITE" id="PS50928"/>
    </source>
</evidence>
<feature type="domain" description="ABC transmembrane type-1" evidence="9">
    <location>
        <begin position="106"/>
        <end position="319"/>
    </location>
</feature>
<keyword evidence="3" id="KW-1003">Cell membrane</keyword>
<dbReference type="InterPro" id="IPR000515">
    <property type="entry name" value="MetI-like"/>
</dbReference>
<keyword evidence="4 7" id="KW-0812">Transmembrane</keyword>
<organism evidence="10 11">
    <name type="scientific">Glycomyces paridis</name>
    <dbReference type="NCBI Taxonomy" id="2126555"/>
    <lineage>
        <taxon>Bacteria</taxon>
        <taxon>Bacillati</taxon>
        <taxon>Actinomycetota</taxon>
        <taxon>Actinomycetes</taxon>
        <taxon>Glycomycetales</taxon>
        <taxon>Glycomycetaceae</taxon>
        <taxon>Glycomyces</taxon>
    </lineage>
</organism>
<keyword evidence="11" id="KW-1185">Reference proteome</keyword>
<comment type="similarity">
    <text evidence="7">Belongs to the binding-protein-dependent transport system permease family.</text>
</comment>
<feature type="region of interest" description="Disordered" evidence="8">
    <location>
        <begin position="1"/>
        <end position="35"/>
    </location>
</feature>
<evidence type="ECO:0000256" key="5">
    <source>
        <dbReference type="ARBA" id="ARBA00022989"/>
    </source>
</evidence>
<dbReference type="PANTHER" id="PTHR30193:SF1">
    <property type="entry name" value="ABC TRANSPORTER PERMEASE PROTEIN YESP-RELATED"/>
    <property type="match status" value="1"/>
</dbReference>
<evidence type="ECO:0000256" key="2">
    <source>
        <dbReference type="ARBA" id="ARBA00022448"/>
    </source>
</evidence>
<feature type="transmembrane region" description="Helical" evidence="7">
    <location>
        <begin position="298"/>
        <end position="321"/>
    </location>
</feature>
<keyword evidence="5 7" id="KW-1133">Transmembrane helix</keyword>
<evidence type="ECO:0000256" key="3">
    <source>
        <dbReference type="ARBA" id="ARBA00022475"/>
    </source>
</evidence>
<dbReference type="Gene3D" id="1.10.3720.10">
    <property type="entry name" value="MetI-like"/>
    <property type="match status" value="1"/>
</dbReference>
<feature type="transmembrane region" description="Helical" evidence="7">
    <location>
        <begin position="143"/>
        <end position="161"/>
    </location>
</feature>
<keyword evidence="6 7" id="KW-0472">Membrane</keyword>
<dbReference type="SUPFAM" id="SSF161098">
    <property type="entry name" value="MetI-like"/>
    <property type="match status" value="1"/>
</dbReference>
<dbReference type="InterPro" id="IPR035906">
    <property type="entry name" value="MetI-like_sf"/>
</dbReference>
<feature type="transmembrane region" description="Helical" evidence="7">
    <location>
        <begin position="236"/>
        <end position="258"/>
    </location>
</feature>
<comment type="subcellular location">
    <subcellularLocation>
        <location evidence="1 7">Cell membrane</location>
        <topology evidence="1 7">Multi-pass membrane protein</topology>
    </subcellularLocation>
</comment>
<dbReference type="AlphaFoldDB" id="A0A4S8PMA5"/>
<evidence type="ECO:0000256" key="4">
    <source>
        <dbReference type="ARBA" id="ARBA00022692"/>
    </source>
</evidence>
<dbReference type="OrthoDB" id="4053402at2"/>
<proteinExistence type="inferred from homology"/>
<dbReference type="RefSeq" id="WP_136528144.1">
    <property type="nucleotide sequence ID" value="NZ_STGX01000002.1"/>
</dbReference>
<dbReference type="PANTHER" id="PTHR30193">
    <property type="entry name" value="ABC TRANSPORTER PERMEASE PROTEIN"/>
    <property type="match status" value="1"/>
</dbReference>
<sequence>MTDNDVAVVRPEQRSSGAPPEPAAGAPAPEPARARRGIGTTIKSRERWAALSFMSPWLIGLLAITIGPMVASFYLSFTDYSLGYGEWVGGENYQRMLDDPRLLQSIKVTAVYTFVSVPLQLAAALLLALVLDRGLRGMSFYRSVFYLPSLLGGSVAIAIMWRQVFGTEGLVNQVLAMFGVQGEGWVSHPDYALGTLILLHVWTFGSPMIIFLAGLRQIPTMYYEAAKVDGAGVLRRFVSVTLPLLTPIIFFNLVLQIINSFQSFTQAFIVSSGKGGPADSTLFLTLYLYDQGFTQFNMGYASAIAWLLLAIIAIFTALNFLMSKFWVFYGDND</sequence>
<comment type="caution">
    <text evidence="10">The sequence shown here is derived from an EMBL/GenBank/DDBJ whole genome shotgun (WGS) entry which is preliminary data.</text>
</comment>
<accession>A0A4S8PMA5</accession>
<dbReference type="PROSITE" id="PS50928">
    <property type="entry name" value="ABC_TM1"/>
    <property type="match status" value="1"/>
</dbReference>
<keyword evidence="2 7" id="KW-0813">Transport</keyword>
<name>A0A4S8PMA5_9ACTN</name>
<feature type="transmembrane region" description="Helical" evidence="7">
    <location>
        <begin position="191"/>
        <end position="215"/>
    </location>
</feature>
<dbReference type="CDD" id="cd06261">
    <property type="entry name" value="TM_PBP2"/>
    <property type="match status" value="1"/>
</dbReference>
<dbReference type="GO" id="GO:0005886">
    <property type="term" value="C:plasma membrane"/>
    <property type="evidence" value="ECO:0007669"/>
    <property type="project" value="UniProtKB-SubCell"/>
</dbReference>
<dbReference type="EMBL" id="STGX01000002">
    <property type="protein sequence ID" value="THV31271.1"/>
    <property type="molecule type" value="Genomic_DNA"/>
</dbReference>
<evidence type="ECO:0000256" key="1">
    <source>
        <dbReference type="ARBA" id="ARBA00004651"/>
    </source>
</evidence>
<evidence type="ECO:0000256" key="6">
    <source>
        <dbReference type="ARBA" id="ARBA00023136"/>
    </source>
</evidence>
<evidence type="ECO:0000313" key="10">
    <source>
        <dbReference type="EMBL" id="THV31271.1"/>
    </source>
</evidence>
<feature type="transmembrane region" description="Helical" evidence="7">
    <location>
        <begin position="110"/>
        <end position="131"/>
    </location>
</feature>